<dbReference type="EMBL" id="AGCA01000386">
    <property type="protein sequence ID" value="EGY28411.1"/>
    <property type="molecule type" value="Genomic_DNA"/>
</dbReference>
<dbReference type="PROSITE" id="PS51257">
    <property type="entry name" value="PROKAR_LIPOPROTEIN"/>
    <property type="match status" value="1"/>
</dbReference>
<accession>G2H0R8</accession>
<evidence type="ECO:0000313" key="2">
    <source>
        <dbReference type="Proteomes" id="UP000004116"/>
    </source>
</evidence>
<feature type="non-terminal residue" evidence="1">
    <location>
        <position position="73"/>
    </location>
</feature>
<gene>
    <name evidence="1" type="ORF">Rin_00016500</name>
</gene>
<name>G2H0R8_9ENTR</name>
<sequence length="73" mass="7313">MIKSLLVVTIATATLTGCTNLSTTSGDVFSDHQAKQAQAVSYGTVISVRPVTIQGGDKSNVMGAIGGAVLGGF</sequence>
<proteinExistence type="predicted"/>
<keyword evidence="2" id="KW-1185">Reference proteome</keyword>
<dbReference type="AlphaFoldDB" id="G2H0R8"/>
<evidence type="ECO:0000313" key="1">
    <source>
        <dbReference type="EMBL" id="EGY28411.1"/>
    </source>
</evidence>
<organism evidence="1 2">
    <name type="scientific">Candidatus Regiella insecticola 5.15</name>
    <dbReference type="NCBI Taxonomy" id="1005043"/>
    <lineage>
        <taxon>Bacteria</taxon>
        <taxon>Pseudomonadati</taxon>
        <taxon>Pseudomonadota</taxon>
        <taxon>Gammaproteobacteria</taxon>
        <taxon>Enterobacterales</taxon>
        <taxon>Enterobacteriaceae</taxon>
        <taxon>aphid secondary symbionts</taxon>
        <taxon>Candidatus Regiella</taxon>
    </lineage>
</organism>
<protein>
    <submittedName>
        <fullName evidence="1">Outer membrane lipoprotein slyB</fullName>
    </submittedName>
</protein>
<dbReference type="Proteomes" id="UP000004116">
    <property type="component" value="Unassembled WGS sequence"/>
</dbReference>
<reference evidence="1 2" key="1">
    <citation type="journal article" date="2012" name="Genome Res.">
        <title>Genomic basis of endosymbiont-conferred protection against an insect parasitoid.</title>
        <authorList>
            <person name="Hansen A.K."/>
            <person name="Vorburger C."/>
            <person name="Moran N.A."/>
        </authorList>
    </citation>
    <scope>NUCLEOTIDE SEQUENCE [LARGE SCALE GENOMIC DNA]</scope>
    <source>
        <strain evidence="2">R5.15</strain>
    </source>
</reference>
<comment type="caution">
    <text evidence="1">The sequence shown here is derived from an EMBL/GenBank/DDBJ whole genome shotgun (WGS) entry which is preliminary data.</text>
</comment>
<keyword evidence="1" id="KW-0449">Lipoprotein</keyword>